<dbReference type="Proteomes" id="UP000266723">
    <property type="component" value="Unassembled WGS sequence"/>
</dbReference>
<feature type="compositionally biased region" description="Basic and acidic residues" evidence="1">
    <location>
        <begin position="228"/>
        <end position="253"/>
    </location>
</feature>
<comment type="caution">
    <text evidence="2">The sequence shown here is derived from an EMBL/GenBank/DDBJ whole genome shotgun (WGS) entry which is preliminary data.</text>
</comment>
<reference evidence="2 3" key="1">
    <citation type="journal article" date="2020" name="BMC Genomics">
        <title>Intraspecific diversification of the crop wild relative Brassica cretica Lam. using demographic model selection.</title>
        <authorList>
            <person name="Kioukis A."/>
            <person name="Michalopoulou V.A."/>
            <person name="Briers L."/>
            <person name="Pirintsos S."/>
            <person name="Studholme D.J."/>
            <person name="Pavlidis P."/>
            <person name="Sarris P.F."/>
        </authorList>
    </citation>
    <scope>NUCLEOTIDE SEQUENCE [LARGE SCALE GENOMIC DNA]</scope>
    <source>
        <strain evidence="3">cv. PFS-1207/04</strain>
    </source>
</reference>
<feature type="compositionally biased region" description="Basic residues" evidence="1">
    <location>
        <begin position="258"/>
        <end position="268"/>
    </location>
</feature>
<evidence type="ECO:0000313" key="2">
    <source>
        <dbReference type="EMBL" id="KAF3529122.1"/>
    </source>
</evidence>
<dbReference type="EMBL" id="QGKV02001507">
    <property type="protein sequence ID" value="KAF3529122.1"/>
    <property type="molecule type" value="Genomic_DNA"/>
</dbReference>
<name>A0ABQ7B9C2_BRACR</name>
<proteinExistence type="predicted"/>
<feature type="compositionally biased region" description="Basic and acidic residues" evidence="1">
    <location>
        <begin position="30"/>
        <end position="96"/>
    </location>
</feature>
<organism evidence="2 3">
    <name type="scientific">Brassica cretica</name>
    <name type="common">Mustard</name>
    <dbReference type="NCBI Taxonomy" id="69181"/>
    <lineage>
        <taxon>Eukaryota</taxon>
        <taxon>Viridiplantae</taxon>
        <taxon>Streptophyta</taxon>
        <taxon>Embryophyta</taxon>
        <taxon>Tracheophyta</taxon>
        <taxon>Spermatophyta</taxon>
        <taxon>Magnoliopsida</taxon>
        <taxon>eudicotyledons</taxon>
        <taxon>Gunneridae</taxon>
        <taxon>Pentapetalae</taxon>
        <taxon>rosids</taxon>
        <taxon>malvids</taxon>
        <taxon>Brassicales</taxon>
        <taxon>Brassicaceae</taxon>
        <taxon>Brassiceae</taxon>
        <taxon>Brassica</taxon>
    </lineage>
</organism>
<evidence type="ECO:0000313" key="3">
    <source>
        <dbReference type="Proteomes" id="UP000266723"/>
    </source>
</evidence>
<gene>
    <name evidence="2" type="ORF">DY000_02042721</name>
</gene>
<sequence length="314" mass="35481">MTFSTRLIQGPTPFGFETKDSSAQGGDSFLTEKTEEIESKASNEETRTELSKDELLFAKEERHKDEKTKEIESKASNEESRTKSSRDGSLFKKEVRHKDGDLLAHVLAAHENPDMKEEPESKDQKCLKEVEANVDMELGNEAEAKVSKILENGIFGDRVKGDATLSKILMNNQDGLQRKAVPGKELQVEFKELPVSMDASQRVSAQGGAAETQEKSLEGSEAADEEYERTNGEPPKGHLRERLKQQERLKGDEYLGWPKKKQITGHQKRRLKQVRSEFAENEPEIWVVELISGIKARKVEDGVAAYELHESWIR</sequence>
<accession>A0ABQ7B9C2</accession>
<feature type="region of interest" description="Disordered" evidence="1">
    <location>
        <begin position="1"/>
        <end position="96"/>
    </location>
</feature>
<evidence type="ECO:0000256" key="1">
    <source>
        <dbReference type="SAM" id="MobiDB-lite"/>
    </source>
</evidence>
<keyword evidence="3" id="KW-1185">Reference proteome</keyword>
<feature type="region of interest" description="Disordered" evidence="1">
    <location>
        <begin position="198"/>
        <end position="268"/>
    </location>
</feature>
<protein>
    <submittedName>
        <fullName evidence="2">Uncharacterized protein</fullName>
    </submittedName>
</protein>